<dbReference type="Proteomes" id="UP000316079">
    <property type="component" value="Unassembled WGS sequence"/>
</dbReference>
<protein>
    <submittedName>
        <fullName evidence="2">Uncharacterized protein</fullName>
    </submittedName>
</protein>
<evidence type="ECO:0000313" key="2">
    <source>
        <dbReference type="EMBL" id="TRY75940.1"/>
    </source>
</evidence>
<gene>
    <name evidence="2" type="ORF">DNTS_033500</name>
</gene>
<evidence type="ECO:0000256" key="1">
    <source>
        <dbReference type="SAM" id="Coils"/>
    </source>
</evidence>
<dbReference type="GO" id="GO:0051301">
    <property type="term" value="P:cell division"/>
    <property type="evidence" value="ECO:0007669"/>
    <property type="project" value="InterPro"/>
</dbReference>
<keyword evidence="3" id="KW-1185">Reference proteome</keyword>
<dbReference type="InterPro" id="IPR028728">
    <property type="entry name" value="Astrin"/>
</dbReference>
<comment type="caution">
    <text evidence="2">The sequence shown here is derived from an EMBL/GenBank/DDBJ whole genome shotgun (WGS) entry which is preliminary data.</text>
</comment>
<sequence length="130" mass="15139">MCVIQELRREVAEMRRLEQQTHVEVQLLKEELSHAGGQSAASTRAIEDRIKLLKEVEKLKANLAETEESRSKVLERAKRHQRVHTMNQSKLERELHLLDDMLETVRKTLSDIPDFVQTCPQLQKLVEFLG</sequence>
<dbReference type="PANTHER" id="PTHR15347">
    <property type="entry name" value="SPERM-ASSOCIATED ANTIGEN 5"/>
    <property type="match status" value="1"/>
</dbReference>
<dbReference type="PANTHER" id="PTHR15347:SF1">
    <property type="entry name" value="SPERM-ASSOCIATED ANTIGEN 5"/>
    <property type="match status" value="1"/>
</dbReference>
<dbReference type="AlphaFoldDB" id="A0A553PE37"/>
<feature type="coiled-coil region" evidence="1">
    <location>
        <begin position="49"/>
        <end position="76"/>
    </location>
</feature>
<accession>A0A553PE37</accession>
<dbReference type="GO" id="GO:0051988">
    <property type="term" value="P:regulation of attachment of spindle microtubules to kinetochore"/>
    <property type="evidence" value="ECO:0007669"/>
    <property type="project" value="InterPro"/>
</dbReference>
<evidence type="ECO:0000313" key="3">
    <source>
        <dbReference type="Proteomes" id="UP000316079"/>
    </source>
</evidence>
<reference evidence="2 3" key="1">
    <citation type="journal article" date="2019" name="Sci. Data">
        <title>Hybrid genome assembly and annotation of Danionella translucida.</title>
        <authorList>
            <person name="Kadobianskyi M."/>
            <person name="Schulze L."/>
            <person name="Schuelke M."/>
            <person name="Judkewitz B."/>
        </authorList>
    </citation>
    <scope>NUCLEOTIDE SEQUENCE [LARGE SCALE GENOMIC DNA]</scope>
    <source>
        <strain evidence="2 3">Bolton</strain>
    </source>
</reference>
<dbReference type="OrthoDB" id="5972338at2759"/>
<keyword evidence="1" id="KW-0175">Coiled coil</keyword>
<dbReference type="EMBL" id="SRMA01026711">
    <property type="protein sequence ID" value="TRY75940.1"/>
    <property type="molecule type" value="Genomic_DNA"/>
</dbReference>
<proteinExistence type="predicted"/>
<name>A0A553PE37_9TELE</name>
<organism evidence="2 3">
    <name type="scientific">Danionella cerebrum</name>
    <dbReference type="NCBI Taxonomy" id="2873325"/>
    <lineage>
        <taxon>Eukaryota</taxon>
        <taxon>Metazoa</taxon>
        <taxon>Chordata</taxon>
        <taxon>Craniata</taxon>
        <taxon>Vertebrata</taxon>
        <taxon>Euteleostomi</taxon>
        <taxon>Actinopterygii</taxon>
        <taxon>Neopterygii</taxon>
        <taxon>Teleostei</taxon>
        <taxon>Ostariophysi</taxon>
        <taxon>Cypriniformes</taxon>
        <taxon>Danionidae</taxon>
        <taxon>Danioninae</taxon>
        <taxon>Danionella</taxon>
    </lineage>
</organism>